<keyword evidence="2" id="KW-0378">Hydrolase</keyword>
<gene>
    <name evidence="2" type="primary">srtB</name>
    <name evidence="2" type="ORF">INP51_08645</name>
</gene>
<dbReference type="EC" id="3.4.22.71" evidence="2"/>
<keyword evidence="3" id="KW-1185">Reference proteome</keyword>
<dbReference type="Proteomes" id="UP000593601">
    <property type="component" value="Chromosome"/>
</dbReference>
<dbReference type="RefSeq" id="WP_193734485.1">
    <property type="nucleotide sequence ID" value="NZ_CP063304.1"/>
</dbReference>
<dbReference type="KEGG" id="bliq:INP51_08645"/>
<name>A0A7M2RCS8_9FIRM</name>
<dbReference type="EMBL" id="CP063304">
    <property type="protein sequence ID" value="QOV18123.1"/>
    <property type="molecule type" value="Genomic_DNA"/>
</dbReference>
<dbReference type="GO" id="GO:0016787">
    <property type="term" value="F:hydrolase activity"/>
    <property type="evidence" value="ECO:0007669"/>
    <property type="project" value="UniProtKB-KW"/>
</dbReference>
<evidence type="ECO:0000313" key="2">
    <source>
        <dbReference type="EMBL" id="QOV18123.1"/>
    </source>
</evidence>
<feature type="transmembrane region" description="Helical" evidence="1">
    <location>
        <begin position="292"/>
        <end position="310"/>
    </location>
</feature>
<dbReference type="NCBIfam" id="TIGR03064">
    <property type="entry name" value="sortase_srtB"/>
    <property type="match status" value="1"/>
</dbReference>
<feature type="transmembrane region" description="Helical" evidence="1">
    <location>
        <begin position="29"/>
        <end position="51"/>
    </location>
</feature>
<sequence length="331" mass="37406">MIIRQHEKGDPMGMTPEKIGRKAIRVANAAVNFSVLLFLLLLVAFSGYALWDSKQLYGAADAARYERYKPVEGEDTKSFAELQAINPEVFGWLSVYGTHIDYPITQGLDNMKYVNTNAQGEYSLSGSIFLDSDNQRDFSDFNSILYGHHMEKQAMFGELGLFADKQYFDAREYGSLYYDGKDHGIVFFAFLHVDAYDKSVFTAAMKGQEAQQQYLDNLLSQAAFTRDATVTIDDHIVLLSTCSMESTNGRDILVGKITDTVYDDIFRTDGADSTDTQETVPRWKRILSQIPVWAWVLVIAILILLVSAVLRRYRKHSRLADKEDSTDSGKE</sequence>
<dbReference type="AlphaFoldDB" id="A0A7M2RCS8"/>
<proteinExistence type="predicted"/>
<evidence type="ECO:0000313" key="3">
    <source>
        <dbReference type="Proteomes" id="UP000593601"/>
    </source>
</evidence>
<dbReference type="InterPro" id="IPR023365">
    <property type="entry name" value="Sortase_dom-sf"/>
</dbReference>
<organism evidence="2 3">
    <name type="scientific">Blautia liquoris</name>
    <dbReference type="NCBI Taxonomy" id="2779518"/>
    <lineage>
        <taxon>Bacteria</taxon>
        <taxon>Bacillati</taxon>
        <taxon>Bacillota</taxon>
        <taxon>Clostridia</taxon>
        <taxon>Lachnospirales</taxon>
        <taxon>Lachnospiraceae</taxon>
        <taxon>Blautia</taxon>
    </lineage>
</organism>
<reference evidence="2 3" key="1">
    <citation type="submission" date="2020-10" db="EMBL/GenBank/DDBJ databases">
        <title>Blautia liquoris sp.nov., isolated from the mud in a fermentation cellar used for the production of Chinese strong-flavoured liquor.</title>
        <authorList>
            <person name="Lu L."/>
        </authorList>
    </citation>
    <scope>NUCLEOTIDE SEQUENCE [LARGE SCALE GENOMIC DNA]</scope>
    <source>
        <strain evidence="2 3">LZLJ-3</strain>
    </source>
</reference>
<keyword evidence="1" id="KW-0812">Transmembrane</keyword>
<dbReference type="Gene3D" id="2.40.260.10">
    <property type="entry name" value="Sortase"/>
    <property type="match status" value="1"/>
</dbReference>
<evidence type="ECO:0000256" key="1">
    <source>
        <dbReference type="SAM" id="Phobius"/>
    </source>
</evidence>
<dbReference type="SUPFAM" id="SSF63817">
    <property type="entry name" value="Sortase"/>
    <property type="match status" value="1"/>
</dbReference>
<dbReference type="InterPro" id="IPR009835">
    <property type="entry name" value="SrtB"/>
</dbReference>
<protein>
    <submittedName>
        <fullName evidence="2">Class B sortase</fullName>
        <ecNumber evidence="2">3.4.22.71</ecNumber>
    </submittedName>
</protein>
<keyword evidence="1" id="KW-0472">Membrane</keyword>
<accession>A0A7M2RCS8</accession>
<keyword evidence="1" id="KW-1133">Transmembrane helix</keyword>
<dbReference type="CDD" id="cd05826">
    <property type="entry name" value="Sortase_B"/>
    <property type="match status" value="1"/>
</dbReference>